<evidence type="ECO:0000256" key="1">
    <source>
        <dbReference type="ARBA" id="ARBA00006611"/>
    </source>
</evidence>
<dbReference type="OrthoDB" id="9810761at2"/>
<name>Q2LSV8_SYNAS</name>
<dbReference type="InterPro" id="IPR027417">
    <property type="entry name" value="P-loop_NTPase"/>
</dbReference>
<dbReference type="InterPro" id="IPR001482">
    <property type="entry name" value="T2SS/T4SS_dom"/>
</dbReference>
<dbReference type="InterPro" id="IPR003593">
    <property type="entry name" value="AAA+_ATPase"/>
</dbReference>
<dbReference type="SMART" id="SM00382">
    <property type="entry name" value="AAA"/>
    <property type="match status" value="1"/>
</dbReference>
<dbReference type="Gene3D" id="3.30.450.380">
    <property type="match status" value="1"/>
</dbReference>
<dbReference type="InParanoid" id="Q2LSV8"/>
<dbReference type="GO" id="GO:0016887">
    <property type="term" value="F:ATP hydrolysis activity"/>
    <property type="evidence" value="ECO:0007669"/>
    <property type="project" value="InterPro"/>
</dbReference>
<protein>
    <submittedName>
        <fullName evidence="3">Flp pilus assembly protein, ATPase</fullName>
    </submittedName>
</protein>
<feature type="domain" description="AAA+ ATPase" evidence="2">
    <location>
        <begin position="212"/>
        <end position="367"/>
    </location>
</feature>
<organism evidence="3 4">
    <name type="scientific">Syntrophus aciditrophicus (strain SB)</name>
    <dbReference type="NCBI Taxonomy" id="56780"/>
    <lineage>
        <taxon>Bacteria</taxon>
        <taxon>Pseudomonadati</taxon>
        <taxon>Thermodesulfobacteriota</taxon>
        <taxon>Syntrophia</taxon>
        <taxon>Syntrophales</taxon>
        <taxon>Syntrophaceae</taxon>
        <taxon>Syntrophus</taxon>
    </lineage>
</organism>
<proteinExistence type="inferred from homology"/>
<dbReference type="HOGENOM" id="CLU_005379_4_1_7"/>
<evidence type="ECO:0000313" key="4">
    <source>
        <dbReference type="Proteomes" id="UP000001933"/>
    </source>
</evidence>
<keyword evidence="4" id="KW-1185">Reference proteome</keyword>
<dbReference type="eggNOG" id="COG4962">
    <property type="taxonomic scope" value="Bacteria"/>
</dbReference>
<dbReference type="RefSeq" id="WP_011417197.1">
    <property type="nucleotide sequence ID" value="NC_007759.1"/>
</dbReference>
<comment type="similarity">
    <text evidence="1">Belongs to the GSP E family.</text>
</comment>
<sequence length="442" mass="49488">MAFVQLLKTGKPDVFSQQLNELKAKVHDRLIEILDLSLIETLDPTRLKQEIGRIIERILAEDEFAIPMNAEEKARFCQEVQDEVLGLGPIEPLMQDPTVTDILVNAHDHIYVERFGKLHLTDSRFKDNAHLKKIIDRIVSNVGRRIDESCPMVDARLADGSRVNAIIPPLAIDGPMLSIRRFSADPLEMDDLITLRTLTPEIAELIKGIVASRLNVLISGGTGTGKTTMLNVLSRFIPSNERIVTIEDSAELQLKQEHVVRLETRPENIEGKGEVTQRDLVRNSLRMRPDRIIVGEVRSAEVLDMLQAMNTGHDGSLTTIHANTPRDALLRMETLVAMSGLNIPNDAIRRYVSSALDVIIQVARLVDGSRKLVSLQEITGMEGNVITMQEIFSFKQTGVDAKGQVKGRFEVSPILPKFLERFKSMGIPIPNELFFSNKVMEL</sequence>
<dbReference type="SUPFAM" id="SSF52540">
    <property type="entry name" value="P-loop containing nucleoside triphosphate hydrolases"/>
    <property type="match status" value="1"/>
</dbReference>
<dbReference type="PANTHER" id="PTHR30486:SF15">
    <property type="entry name" value="TYPE II_IV SECRETION SYSTEM ATPASE"/>
    <property type="match status" value="1"/>
</dbReference>
<accession>Q2LSV8</accession>
<dbReference type="Gene3D" id="3.40.50.300">
    <property type="entry name" value="P-loop containing nucleotide triphosphate hydrolases"/>
    <property type="match status" value="1"/>
</dbReference>
<dbReference type="KEGG" id="sat:SYN_01497"/>
<reference evidence="3 4" key="1">
    <citation type="journal article" date="2007" name="Proc. Natl. Acad. Sci. U.S.A.">
        <title>The genome of Syntrophus aciditrophicus: life at the thermodynamic limit of microbial growth.</title>
        <authorList>
            <person name="McInerney M.J."/>
            <person name="Rohlin L."/>
            <person name="Mouttaki H."/>
            <person name="Kim U."/>
            <person name="Krupp R.S."/>
            <person name="Rios-Hernandez L."/>
            <person name="Sieber J."/>
            <person name="Struchtemeyer C.G."/>
            <person name="Bhattacharyya A."/>
            <person name="Campbell J.W."/>
            <person name="Gunsalus R.P."/>
        </authorList>
    </citation>
    <scope>NUCLEOTIDE SEQUENCE [LARGE SCALE GENOMIC DNA]</scope>
    <source>
        <strain evidence="3 4">SB</strain>
    </source>
</reference>
<gene>
    <name evidence="3" type="ORF">SYN_01497</name>
</gene>
<dbReference type="CDD" id="cd01130">
    <property type="entry name" value="VirB11-like_ATPase"/>
    <property type="match status" value="1"/>
</dbReference>
<evidence type="ECO:0000259" key="2">
    <source>
        <dbReference type="SMART" id="SM00382"/>
    </source>
</evidence>
<evidence type="ECO:0000313" key="3">
    <source>
        <dbReference type="EMBL" id="ABC77168.1"/>
    </source>
</evidence>
<dbReference type="STRING" id="56780.SYN_01497"/>
<dbReference type="InterPro" id="IPR050921">
    <property type="entry name" value="T4SS_GSP_E_ATPase"/>
</dbReference>
<dbReference type="EMBL" id="CP000252">
    <property type="protein sequence ID" value="ABC77168.1"/>
    <property type="molecule type" value="Genomic_DNA"/>
</dbReference>
<dbReference type="Pfam" id="PF00437">
    <property type="entry name" value="T2SSE"/>
    <property type="match status" value="1"/>
</dbReference>
<dbReference type="Proteomes" id="UP000001933">
    <property type="component" value="Chromosome"/>
</dbReference>
<dbReference type="PANTHER" id="PTHR30486">
    <property type="entry name" value="TWITCHING MOTILITY PROTEIN PILT"/>
    <property type="match status" value="1"/>
</dbReference>
<dbReference type="AlphaFoldDB" id="Q2LSV8"/>